<sequence>MGHPDELAQGLDRVWFSAPGHAVRAGISSALGLLSPTWCSGCGAQDTVFCASCAEDLHVLTRAPFPAEQQALALPLPLHTEEITVLPVTAAGRYEGLVSRAVLAFKDHAAVSLAAHLGPGLRRALDAAAERASGPEGSGGVHWMLISPPPSLRSRLARGFDPLQLLMRHALPACGAGPGGARAESSFTHVPGLLRHAPRAWLRSLDPRAGRQKSRGARARRSSLAGSIEVTARSSRLLAGADVLLIDDVLTSGSTLGELYRVLSAAGARVHGAAVLAAAPAPGAADESVLVSASPEA</sequence>
<protein>
    <submittedName>
        <fullName evidence="3">Amidophosphoribosyltransferase</fullName>
    </submittedName>
</protein>
<evidence type="ECO:0000256" key="1">
    <source>
        <dbReference type="ARBA" id="ARBA00008007"/>
    </source>
</evidence>
<dbReference type="Pfam" id="PF00156">
    <property type="entry name" value="Pribosyltran"/>
    <property type="match status" value="1"/>
</dbReference>
<dbReference type="InterPro" id="IPR000836">
    <property type="entry name" value="PRTase_dom"/>
</dbReference>
<evidence type="ECO:0000313" key="3">
    <source>
        <dbReference type="EMBL" id="MBE1524514.1"/>
    </source>
</evidence>
<dbReference type="InterPro" id="IPR029057">
    <property type="entry name" value="PRTase-like"/>
</dbReference>
<dbReference type="Gene3D" id="3.40.50.2020">
    <property type="match status" value="1"/>
</dbReference>
<dbReference type="Proteomes" id="UP000643525">
    <property type="component" value="Unassembled WGS sequence"/>
</dbReference>
<dbReference type="CDD" id="cd06223">
    <property type="entry name" value="PRTases_typeI"/>
    <property type="match status" value="1"/>
</dbReference>
<gene>
    <name evidence="3" type="ORF">H4W27_001632</name>
</gene>
<comment type="caution">
    <text evidence="3">The sequence shown here is derived from an EMBL/GenBank/DDBJ whole genome shotgun (WGS) entry which is preliminary data.</text>
</comment>
<dbReference type="SUPFAM" id="SSF53271">
    <property type="entry name" value="PRTase-like"/>
    <property type="match status" value="1"/>
</dbReference>
<feature type="domain" description="Phosphoribosyltransferase" evidence="2">
    <location>
        <begin position="228"/>
        <end position="287"/>
    </location>
</feature>
<evidence type="ECO:0000259" key="2">
    <source>
        <dbReference type="Pfam" id="PF00156"/>
    </source>
</evidence>
<dbReference type="InterPro" id="IPR051910">
    <property type="entry name" value="ComF/GntX_DNA_util-trans"/>
</dbReference>
<accession>A0ABR9JF09</accession>
<dbReference type="PANTHER" id="PTHR47505:SF1">
    <property type="entry name" value="DNA UTILIZATION PROTEIN YHGH"/>
    <property type="match status" value="1"/>
</dbReference>
<organism evidence="3 4">
    <name type="scientific">Nesterenkonia lutea</name>
    <dbReference type="NCBI Taxonomy" id="272919"/>
    <lineage>
        <taxon>Bacteria</taxon>
        <taxon>Bacillati</taxon>
        <taxon>Actinomycetota</taxon>
        <taxon>Actinomycetes</taxon>
        <taxon>Micrococcales</taxon>
        <taxon>Micrococcaceae</taxon>
        <taxon>Nesterenkonia</taxon>
    </lineage>
</organism>
<dbReference type="RefSeq" id="WP_192595517.1">
    <property type="nucleotide sequence ID" value="NZ_BAAALJ010000002.1"/>
</dbReference>
<keyword evidence="4" id="KW-1185">Reference proteome</keyword>
<comment type="similarity">
    <text evidence="1">Belongs to the ComF/GntX family.</text>
</comment>
<evidence type="ECO:0000313" key="4">
    <source>
        <dbReference type="Proteomes" id="UP000643525"/>
    </source>
</evidence>
<proteinExistence type="inferred from homology"/>
<dbReference type="PANTHER" id="PTHR47505">
    <property type="entry name" value="DNA UTILIZATION PROTEIN YHGH"/>
    <property type="match status" value="1"/>
</dbReference>
<name>A0ABR9JF09_9MICC</name>
<reference evidence="3 4" key="1">
    <citation type="submission" date="2020-10" db="EMBL/GenBank/DDBJ databases">
        <title>Sequencing the genomes of 1000 actinobacteria strains.</title>
        <authorList>
            <person name="Klenk H.-P."/>
        </authorList>
    </citation>
    <scope>NUCLEOTIDE SEQUENCE [LARGE SCALE GENOMIC DNA]</scope>
    <source>
        <strain evidence="3 4">DSM 15666</strain>
    </source>
</reference>
<dbReference type="EMBL" id="JADBED010000001">
    <property type="protein sequence ID" value="MBE1524514.1"/>
    <property type="molecule type" value="Genomic_DNA"/>
</dbReference>